<dbReference type="Gene3D" id="1.20.81.30">
    <property type="entry name" value="Type II secretion system (T2SS), domain F"/>
    <property type="match status" value="2"/>
</dbReference>
<dbReference type="InterPro" id="IPR042094">
    <property type="entry name" value="T2SS_GspF_sf"/>
</dbReference>
<organism evidence="10 11">
    <name type="scientific">Vibrio ostreicida</name>
    <dbReference type="NCBI Taxonomy" id="526588"/>
    <lineage>
        <taxon>Bacteria</taxon>
        <taxon>Pseudomonadati</taxon>
        <taxon>Pseudomonadota</taxon>
        <taxon>Gammaproteobacteria</taxon>
        <taxon>Vibrionales</taxon>
        <taxon>Vibrionaceae</taxon>
        <taxon>Vibrio</taxon>
    </lineage>
</organism>
<name>A0ABT8BRK1_9VIBR</name>
<dbReference type="PANTHER" id="PTHR30012:SF7">
    <property type="entry name" value="PROTEIN TRANSPORT PROTEIN HOFC HOMOLOG"/>
    <property type="match status" value="1"/>
</dbReference>
<comment type="subcellular location">
    <subcellularLocation>
        <location evidence="1">Cell inner membrane</location>
        <topology evidence="1">Multi-pass membrane protein</topology>
    </subcellularLocation>
</comment>
<dbReference type="PANTHER" id="PTHR30012">
    <property type="entry name" value="GENERAL SECRETION PATHWAY PROTEIN"/>
    <property type="match status" value="1"/>
</dbReference>
<sequence>MKTFFQNPLPKLHQYRWAGINCHGKRMVGSDLAMHESEVTAQLNRRNIRITRLRQHPARLYSRITQRMTPKDINQFTRQWGTMLSSGIPIIASLQLIAERTHKAEMRSILFLLSQRVQSGLPTSVALSAISPKFDSLYIALVQAGEQTGNLGESLCRIAESREKIARLKSTLIRVSLYPAVVILTAVFVIYVILSHVIPEFEIMLNSYDAQLPPLTQGVLYLSSLAQTHHISLLIGAVFLSSTLTIARHSSKNFAIRTSELVTRLPVVGGLIVKTTLARYSRTLSTCVRAGIPVISCLTIAAKTADHPYYQSAFAHLLQKVNEGSPISTAMRHDKAFPPLMTQMIMIGEESGQLDTLLNHLADTYEEEVDISVDYLIKILEPLLVVLLGGLIGILVLAMYLPIFNLMSIMG</sequence>
<keyword evidence="5 8" id="KW-0812">Transmembrane</keyword>
<evidence type="ECO:0000256" key="3">
    <source>
        <dbReference type="ARBA" id="ARBA00022475"/>
    </source>
</evidence>
<feature type="domain" description="Type II secretion system protein GspF" evidence="9">
    <location>
        <begin position="281"/>
        <end position="402"/>
    </location>
</feature>
<keyword evidence="3" id="KW-1003">Cell membrane</keyword>
<comment type="similarity">
    <text evidence="2">Belongs to the GSP F family.</text>
</comment>
<evidence type="ECO:0000256" key="4">
    <source>
        <dbReference type="ARBA" id="ARBA00022519"/>
    </source>
</evidence>
<dbReference type="InterPro" id="IPR003004">
    <property type="entry name" value="GspF/PilC"/>
</dbReference>
<comment type="caution">
    <text evidence="10">The sequence shown here is derived from an EMBL/GenBank/DDBJ whole genome shotgun (WGS) entry which is preliminary data.</text>
</comment>
<evidence type="ECO:0000256" key="6">
    <source>
        <dbReference type="ARBA" id="ARBA00022989"/>
    </source>
</evidence>
<protein>
    <submittedName>
        <fullName evidence="10">Type II secretion system F family protein</fullName>
    </submittedName>
</protein>
<keyword evidence="4" id="KW-0997">Cell inner membrane</keyword>
<proteinExistence type="inferred from homology"/>
<dbReference type="Proteomes" id="UP001238540">
    <property type="component" value="Unassembled WGS sequence"/>
</dbReference>
<accession>A0ABT8BRK1</accession>
<feature type="domain" description="Type II secretion system protein GspF" evidence="9">
    <location>
        <begin position="76"/>
        <end position="199"/>
    </location>
</feature>
<gene>
    <name evidence="10" type="ORF">QWZ16_04845</name>
</gene>
<dbReference type="Pfam" id="PF00482">
    <property type="entry name" value="T2SSF"/>
    <property type="match status" value="2"/>
</dbReference>
<evidence type="ECO:0000256" key="8">
    <source>
        <dbReference type="SAM" id="Phobius"/>
    </source>
</evidence>
<evidence type="ECO:0000313" key="11">
    <source>
        <dbReference type="Proteomes" id="UP001238540"/>
    </source>
</evidence>
<dbReference type="RefSeq" id="WP_076586121.1">
    <property type="nucleotide sequence ID" value="NZ_JABEYA020000002.1"/>
</dbReference>
<dbReference type="PRINTS" id="PR00812">
    <property type="entry name" value="BCTERIALGSPF"/>
</dbReference>
<keyword evidence="7 8" id="KW-0472">Membrane</keyword>
<dbReference type="InterPro" id="IPR018076">
    <property type="entry name" value="T2SS_GspF_dom"/>
</dbReference>
<evidence type="ECO:0000256" key="2">
    <source>
        <dbReference type="ARBA" id="ARBA00005745"/>
    </source>
</evidence>
<evidence type="ECO:0000313" key="10">
    <source>
        <dbReference type="EMBL" id="MDN3609051.1"/>
    </source>
</evidence>
<feature type="transmembrane region" description="Helical" evidence="8">
    <location>
        <begin position="177"/>
        <end position="198"/>
    </location>
</feature>
<evidence type="ECO:0000256" key="1">
    <source>
        <dbReference type="ARBA" id="ARBA00004429"/>
    </source>
</evidence>
<evidence type="ECO:0000259" key="9">
    <source>
        <dbReference type="Pfam" id="PF00482"/>
    </source>
</evidence>
<keyword evidence="6 8" id="KW-1133">Transmembrane helix</keyword>
<feature type="transmembrane region" description="Helical" evidence="8">
    <location>
        <begin position="383"/>
        <end position="403"/>
    </location>
</feature>
<feature type="transmembrane region" description="Helical" evidence="8">
    <location>
        <begin position="218"/>
        <end position="247"/>
    </location>
</feature>
<evidence type="ECO:0000256" key="7">
    <source>
        <dbReference type="ARBA" id="ARBA00023136"/>
    </source>
</evidence>
<dbReference type="EMBL" id="JAUFQC010000001">
    <property type="protein sequence ID" value="MDN3609051.1"/>
    <property type="molecule type" value="Genomic_DNA"/>
</dbReference>
<keyword evidence="11" id="KW-1185">Reference proteome</keyword>
<reference evidence="11" key="1">
    <citation type="journal article" date="2019" name="Int. J. Syst. Evol. Microbiol.">
        <title>The Global Catalogue of Microorganisms (GCM) 10K type strain sequencing project: providing services to taxonomists for standard genome sequencing and annotation.</title>
        <authorList>
            <consortium name="The Broad Institute Genomics Platform"/>
            <consortium name="The Broad Institute Genome Sequencing Center for Infectious Disease"/>
            <person name="Wu L."/>
            <person name="Ma J."/>
        </authorList>
    </citation>
    <scope>NUCLEOTIDE SEQUENCE [LARGE SCALE GENOMIC DNA]</scope>
    <source>
        <strain evidence="11">CECT 7398</strain>
    </source>
</reference>
<evidence type="ECO:0000256" key="5">
    <source>
        <dbReference type="ARBA" id="ARBA00022692"/>
    </source>
</evidence>